<organism evidence="1 2">
    <name type="scientific">Erwinia plantamica</name>
    <dbReference type="NCBI Taxonomy" id="3237104"/>
    <lineage>
        <taxon>Bacteria</taxon>
        <taxon>Pseudomonadati</taxon>
        <taxon>Pseudomonadota</taxon>
        <taxon>Gammaproteobacteria</taxon>
        <taxon>Enterobacterales</taxon>
        <taxon>Erwiniaceae</taxon>
        <taxon>Erwinia</taxon>
    </lineage>
</organism>
<dbReference type="Proteomes" id="UP001605250">
    <property type="component" value="Unassembled WGS sequence"/>
</dbReference>
<dbReference type="EMBL" id="JBGCUC010000009">
    <property type="protein sequence ID" value="MFG6077003.1"/>
    <property type="molecule type" value="Genomic_DNA"/>
</dbReference>
<sequence>MARYDDIATAFRKSIKISPKGRRTVTTVDFVQNLTRYNHIWTLRQANEWIEMYQCSFKDVSSEEGERRTFQLFNPNNGGF</sequence>
<evidence type="ECO:0000313" key="1">
    <source>
        <dbReference type="EMBL" id="MFG6077003.1"/>
    </source>
</evidence>
<reference evidence="1 2" key="1">
    <citation type="submission" date="2024-07" db="EMBL/GenBank/DDBJ databases">
        <title>Novel bacterial strain Erwinia sp. OPT-41 promoting growth of various crops.</title>
        <authorList>
            <person name="Egorshina A."/>
            <person name="Lukyantsev M.A."/>
            <person name="Golubev S.N."/>
            <person name="Muratova A.Y."/>
            <person name="Bulygina E.A."/>
        </authorList>
    </citation>
    <scope>NUCLEOTIDE SEQUENCE [LARGE SCALE GENOMIC DNA]</scope>
    <source>
        <strain evidence="1 2">OPT-41</strain>
    </source>
</reference>
<comment type="caution">
    <text evidence="1">The sequence shown here is derived from an EMBL/GenBank/DDBJ whole genome shotgun (WGS) entry which is preliminary data.</text>
</comment>
<protein>
    <submittedName>
        <fullName evidence="1">DNA polymerase V</fullName>
    </submittedName>
</protein>
<accession>A0ABW7CQ81</accession>
<dbReference type="RefSeq" id="WP_394149099.1">
    <property type="nucleotide sequence ID" value="NZ_JBGCUC010000009.1"/>
</dbReference>
<gene>
    <name evidence="1" type="ORF">AB3U87_11605</name>
</gene>
<evidence type="ECO:0000313" key="2">
    <source>
        <dbReference type="Proteomes" id="UP001605250"/>
    </source>
</evidence>
<name>A0ABW7CQ81_9GAMM</name>
<proteinExistence type="predicted"/>
<keyword evidence="2" id="KW-1185">Reference proteome</keyword>